<dbReference type="RefSeq" id="XP_024503634.1">
    <property type="nucleotide sequence ID" value="XM_024649792.1"/>
</dbReference>
<dbReference type="Proteomes" id="UP000035682">
    <property type="component" value="Unplaced"/>
</dbReference>
<evidence type="ECO:0000256" key="1">
    <source>
        <dbReference type="SAM" id="MobiDB-lite"/>
    </source>
</evidence>
<protein>
    <submittedName>
        <fullName evidence="2 4">Uncharacterized protein</fullName>
    </submittedName>
</protein>
<gene>
    <name evidence="2 4 5" type="ORF">SRAE_1000268700</name>
</gene>
<evidence type="ECO:0000313" key="5">
    <source>
        <dbReference type="WormBase" id="SRAE_1000268700"/>
    </source>
</evidence>
<reference evidence="4" key="2">
    <citation type="submission" date="2020-12" db="UniProtKB">
        <authorList>
            <consortium name="WormBaseParasite"/>
        </authorList>
    </citation>
    <scope>IDENTIFICATION</scope>
</reference>
<reference evidence="2 3" key="1">
    <citation type="submission" date="2014-09" db="EMBL/GenBank/DDBJ databases">
        <authorList>
            <person name="Martin A.A."/>
        </authorList>
    </citation>
    <scope>NUCLEOTIDE SEQUENCE</scope>
    <source>
        <strain evidence="3">ED321</strain>
        <strain evidence="2">ED321 Heterogonic</strain>
    </source>
</reference>
<name>A0A090L8H3_STRRB</name>
<feature type="region of interest" description="Disordered" evidence="1">
    <location>
        <begin position="67"/>
        <end position="107"/>
    </location>
</feature>
<feature type="compositionally biased region" description="Polar residues" evidence="1">
    <location>
        <begin position="67"/>
        <end position="82"/>
    </location>
</feature>
<dbReference type="EMBL" id="LN609528">
    <property type="protein sequence ID" value="CEF64433.1"/>
    <property type="molecule type" value="Genomic_DNA"/>
</dbReference>
<dbReference type="GeneID" id="36376798"/>
<evidence type="ECO:0000313" key="2">
    <source>
        <dbReference type="EMBL" id="CEF64433.1"/>
    </source>
</evidence>
<evidence type="ECO:0000313" key="4">
    <source>
        <dbReference type="WBParaSite" id="SRAE_1000268700.1"/>
    </source>
</evidence>
<proteinExistence type="predicted"/>
<dbReference type="AlphaFoldDB" id="A0A090L8H3"/>
<sequence>MARETRKSVRHVSPTTKKNNLKRVFHDTVIDTEDTISDSTIFSDLNKISINDTGYLAGDSNNCEMTINESTQSATSNKSTRASSRRTKESGTRQSGRRKTTKKDNTNVSLEGTHSLTLIETTIKEEPEEEYCGDNNKTEDPSFSFEDGNGVNKLAVDWEPLAESTRIAPKRWNGSSSSRSFIGDFTCSSLCVVEEDSDETLEAEESSISSRVRSKNVTEDVSSLSTISYDSGLSATVILSEGNQDVSEDQTNLSDTLVSTQNFVGTNELYETIKIMYLNLMAMDKTNGRHLDPMDIEYFGVNVKLATRDFLKKYFNA</sequence>
<keyword evidence="3" id="KW-1185">Reference proteome</keyword>
<evidence type="ECO:0000313" key="3">
    <source>
        <dbReference type="Proteomes" id="UP000035682"/>
    </source>
</evidence>
<accession>A0A090L8H3</accession>
<organism evidence="2">
    <name type="scientific">Strongyloides ratti</name>
    <name type="common">Parasitic roundworm</name>
    <dbReference type="NCBI Taxonomy" id="34506"/>
    <lineage>
        <taxon>Eukaryota</taxon>
        <taxon>Metazoa</taxon>
        <taxon>Ecdysozoa</taxon>
        <taxon>Nematoda</taxon>
        <taxon>Chromadorea</taxon>
        <taxon>Rhabditida</taxon>
        <taxon>Tylenchina</taxon>
        <taxon>Panagrolaimomorpha</taxon>
        <taxon>Strongyloidoidea</taxon>
        <taxon>Strongyloididae</taxon>
        <taxon>Strongyloides</taxon>
    </lineage>
</organism>
<dbReference type="WormBase" id="SRAE_1000268700">
    <property type="protein sequence ID" value="SRP02689"/>
    <property type="gene ID" value="WBGene00259303"/>
</dbReference>
<dbReference type="CTD" id="36376798"/>
<dbReference type="WBParaSite" id="SRAE_1000268700.1">
    <property type="protein sequence ID" value="SRAE_1000268700.1"/>
    <property type="gene ID" value="WBGene00259303"/>
</dbReference>